<evidence type="ECO:0000256" key="6">
    <source>
        <dbReference type="SAM" id="MobiDB-lite"/>
    </source>
</evidence>
<evidence type="ECO:0000313" key="9">
    <source>
        <dbReference type="Proteomes" id="UP001221757"/>
    </source>
</evidence>
<feature type="transmembrane region" description="Helical" evidence="7">
    <location>
        <begin position="169"/>
        <end position="189"/>
    </location>
</feature>
<dbReference type="GO" id="GO:0022857">
    <property type="term" value="F:transmembrane transporter activity"/>
    <property type="evidence" value="ECO:0007669"/>
    <property type="project" value="InterPro"/>
</dbReference>
<comment type="subcellular location">
    <subcellularLocation>
        <location evidence="1">Membrane</location>
        <topology evidence="1">Multi-pass membrane protein</topology>
    </subcellularLocation>
</comment>
<gene>
    <name evidence="8" type="ORF">B0H17DRAFT_1212293</name>
</gene>
<dbReference type="GO" id="GO:0016020">
    <property type="term" value="C:membrane"/>
    <property type="evidence" value="ECO:0007669"/>
    <property type="project" value="UniProtKB-SubCell"/>
</dbReference>
<proteinExistence type="predicted"/>
<dbReference type="AlphaFoldDB" id="A0AAD7G5D6"/>
<evidence type="ECO:0000256" key="1">
    <source>
        <dbReference type="ARBA" id="ARBA00004141"/>
    </source>
</evidence>
<feature type="region of interest" description="Disordered" evidence="6">
    <location>
        <begin position="1"/>
        <end position="49"/>
    </location>
</feature>
<sequence>MVAATDLSLSPTTMSEYEKSEPPEPSQSAADVSSTAPYDIHSPEENRLPEKARQQNYATGLLALNLLGKHFGMGRWLAGCAFGFGVCCMCSAFVPNFAEFASSARSWMSSEEYSPESHTFCPSSIVARSIPTVALVLASSNIGAAFGGLIASGILRIDHIGSLKTWRNIFLIEGLITTVVAICVFFLVIDSPMQTSWLTEEEKTLAIGRLESEYPAVSEAAQHTKKQTIQQGLLNINTWLIAIAFLFINIAVQEAAVFLPTVIAMLFPEKTAIEKQLLTVPPYLMAAVVQIIIPYISMRMDTRGPFMAVLAGVGIIDYAIFVGAKSLHACYAACFLVAAGAFPFGVFSPALVAVNTGPDTTRAVALGVLSSVGYIGGIIGSFLSPPSTWTYISNDAPNYLEGNSLNLAEMVIVLLLTVATMVYMKWENPKRARSAHDYRLEGLSPAEEAQLGHLHPKFRYKI</sequence>
<dbReference type="PANTHER" id="PTHR43791:SF48">
    <property type="entry name" value="TRANSPORTER, PUTATIVE (AFU_ORTHOLOGUE AFUA_4G01000)-RELATED"/>
    <property type="match status" value="1"/>
</dbReference>
<dbReference type="SUPFAM" id="SSF103473">
    <property type="entry name" value="MFS general substrate transporter"/>
    <property type="match status" value="1"/>
</dbReference>
<keyword evidence="4 7" id="KW-1133">Transmembrane helix</keyword>
<keyword evidence="9" id="KW-1185">Reference proteome</keyword>
<dbReference type="InterPro" id="IPR036259">
    <property type="entry name" value="MFS_trans_sf"/>
</dbReference>
<keyword evidence="3 7" id="KW-0812">Transmembrane</keyword>
<dbReference type="InterPro" id="IPR011701">
    <property type="entry name" value="MFS"/>
</dbReference>
<dbReference type="EMBL" id="JARKIE010000251">
    <property type="protein sequence ID" value="KAJ7661177.1"/>
    <property type="molecule type" value="Genomic_DNA"/>
</dbReference>
<dbReference type="PANTHER" id="PTHR43791">
    <property type="entry name" value="PERMEASE-RELATED"/>
    <property type="match status" value="1"/>
</dbReference>
<feature type="transmembrane region" description="Helical" evidence="7">
    <location>
        <begin position="330"/>
        <end position="352"/>
    </location>
</feature>
<feature type="transmembrane region" description="Helical" evidence="7">
    <location>
        <begin position="76"/>
        <end position="98"/>
    </location>
</feature>
<dbReference type="FunFam" id="1.20.1250.20:FF:000013">
    <property type="entry name" value="MFS general substrate transporter"/>
    <property type="match status" value="1"/>
</dbReference>
<feature type="transmembrane region" description="Helical" evidence="7">
    <location>
        <begin position="239"/>
        <end position="267"/>
    </location>
</feature>
<keyword evidence="2" id="KW-0813">Transport</keyword>
<evidence type="ECO:0000256" key="2">
    <source>
        <dbReference type="ARBA" id="ARBA00022448"/>
    </source>
</evidence>
<evidence type="ECO:0000256" key="3">
    <source>
        <dbReference type="ARBA" id="ARBA00022692"/>
    </source>
</evidence>
<evidence type="ECO:0000256" key="7">
    <source>
        <dbReference type="SAM" id="Phobius"/>
    </source>
</evidence>
<protein>
    <submittedName>
        <fullName evidence="8">Major facilitator superfamily domain-containing protein</fullName>
    </submittedName>
</protein>
<comment type="caution">
    <text evidence="8">The sequence shown here is derived from an EMBL/GenBank/DDBJ whole genome shotgun (WGS) entry which is preliminary data.</text>
</comment>
<evidence type="ECO:0000256" key="5">
    <source>
        <dbReference type="ARBA" id="ARBA00023136"/>
    </source>
</evidence>
<dbReference type="Gene3D" id="1.20.1250.20">
    <property type="entry name" value="MFS general substrate transporter like domains"/>
    <property type="match status" value="2"/>
</dbReference>
<evidence type="ECO:0000313" key="8">
    <source>
        <dbReference type="EMBL" id="KAJ7661177.1"/>
    </source>
</evidence>
<feature type="transmembrane region" description="Helical" evidence="7">
    <location>
        <begin position="306"/>
        <end position="324"/>
    </location>
</feature>
<dbReference type="Pfam" id="PF07690">
    <property type="entry name" value="MFS_1"/>
    <property type="match status" value="1"/>
</dbReference>
<evidence type="ECO:0000256" key="4">
    <source>
        <dbReference type="ARBA" id="ARBA00022989"/>
    </source>
</evidence>
<feature type="transmembrane region" description="Helical" evidence="7">
    <location>
        <begin position="404"/>
        <end position="424"/>
    </location>
</feature>
<organism evidence="8 9">
    <name type="scientific">Mycena rosella</name>
    <name type="common">Pink bonnet</name>
    <name type="synonym">Agaricus rosellus</name>
    <dbReference type="NCBI Taxonomy" id="1033263"/>
    <lineage>
        <taxon>Eukaryota</taxon>
        <taxon>Fungi</taxon>
        <taxon>Dikarya</taxon>
        <taxon>Basidiomycota</taxon>
        <taxon>Agaricomycotina</taxon>
        <taxon>Agaricomycetes</taxon>
        <taxon>Agaricomycetidae</taxon>
        <taxon>Agaricales</taxon>
        <taxon>Marasmiineae</taxon>
        <taxon>Mycenaceae</taxon>
        <taxon>Mycena</taxon>
    </lineage>
</organism>
<keyword evidence="5 7" id="KW-0472">Membrane</keyword>
<dbReference type="Proteomes" id="UP001221757">
    <property type="component" value="Unassembled WGS sequence"/>
</dbReference>
<feature type="transmembrane region" description="Helical" evidence="7">
    <location>
        <begin position="133"/>
        <end position="157"/>
    </location>
</feature>
<reference evidence="8" key="1">
    <citation type="submission" date="2023-03" db="EMBL/GenBank/DDBJ databases">
        <title>Massive genome expansion in bonnet fungi (Mycena s.s.) driven by repeated elements and novel gene families across ecological guilds.</title>
        <authorList>
            <consortium name="Lawrence Berkeley National Laboratory"/>
            <person name="Harder C.B."/>
            <person name="Miyauchi S."/>
            <person name="Viragh M."/>
            <person name="Kuo A."/>
            <person name="Thoen E."/>
            <person name="Andreopoulos B."/>
            <person name="Lu D."/>
            <person name="Skrede I."/>
            <person name="Drula E."/>
            <person name="Henrissat B."/>
            <person name="Morin E."/>
            <person name="Kohler A."/>
            <person name="Barry K."/>
            <person name="LaButti K."/>
            <person name="Morin E."/>
            <person name="Salamov A."/>
            <person name="Lipzen A."/>
            <person name="Mereny Z."/>
            <person name="Hegedus B."/>
            <person name="Baldrian P."/>
            <person name="Stursova M."/>
            <person name="Weitz H."/>
            <person name="Taylor A."/>
            <person name="Grigoriev I.V."/>
            <person name="Nagy L.G."/>
            <person name="Martin F."/>
            <person name="Kauserud H."/>
        </authorList>
    </citation>
    <scope>NUCLEOTIDE SEQUENCE</scope>
    <source>
        <strain evidence="8">CBHHK067</strain>
    </source>
</reference>
<name>A0AAD7G5D6_MYCRO</name>
<accession>A0AAD7G5D6</accession>
<feature type="transmembrane region" description="Helical" evidence="7">
    <location>
        <begin position="364"/>
        <end position="384"/>
    </location>
</feature>